<evidence type="ECO:0000313" key="1">
    <source>
        <dbReference type="EMBL" id="QHU10212.1"/>
    </source>
</evidence>
<accession>A0A6C0JWR1</accession>
<reference evidence="1" key="1">
    <citation type="journal article" date="2020" name="Nature">
        <title>Giant virus diversity and host interactions through global metagenomics.</title>
        <authorList>
            <person name="Schulz F."/>
            <person name="Roux S."/>
            <person name="Paez-Espino D."/>
            <person name="Jungbluth S."/>
            <person name="Walsh D.A."/>
            <person name="Denef V.J."/>
            <person name="McMahon K.D."/>
            <person name="Konstantinidis K.T."/>
            <person name="Eloe-Fadrosh E.A."/>
            <person name="Kyrpides N.C."/>
            <person name="Woyke T."/>
        </authorList>
    </citation>
    <scope>NUCLEOTIDE SEQUENCE</scope>
    <source>
        <strain evidence="1">GVMAG-S-1101164-67</strain>
    </source>
</reference>
<dbReference type="AlphaFoldDB" id="A0A6C0JWR1"/>
<name>A0A6C0JWR1_9ZZZZ</name>
<dbReference type="EMBL" id="MN740751">
    <property type="protein sequence ID" value="QHU10212.1"/>
    <property type="molecule type" value="Genomic_DNA"/>
</dbReference>
<proteinExistence type="predicted"/>
<protein>
    <submittedName>
        <fullName evidence="1">Uncharacterized protein</fullName>
    </submittedName>
</protein>
<organism evidence="1">
    <name type="scientific">viral metagenome</name>
    <dbReference type="NCBI Taxonomy" id="1070528"/>
    <lineage>
        <taxon>unclassified sequences</taxon>
        <taxon>metagenomes</taxon>
        <taxon>organismal metagenomes</taxon>
    </lineage>
</organism>
<sequence>MPYVMRKLANKNCYSVKKKTSKRGTRKTFSKCTTRKNAIKQMRLLRALEYNPNFKYSRK</sequence>